<dbReference type="Pfam" id="PF02771">
    <property type="entry name" value="Acyl-CoA_dh_N"/>
    <property type="match status" value="1"/>
</dbReference>
<dbReference type="InterPro" id="IPR013786">
    <property type="entry name" value="AcylCoA_DH/ox_N"/>
</dbReference>
<feature type="domain" description="Acyl-CoA dehydrogenase C-terminal bacterial-type" evidence="3">
    <location>
        <begin position="461"/>
        <end position="724"/>
    </location>
</feature>
<evidence type="ECO:0000256" key="1">
    <source>
        <dbReference type="ARBA" id="ARBA00012033"/>
    </source>
</evidence>
<dbReference type="Pfam" id="PF09317">
    <property type="entry name" value="ACDH_C"/>
    <property type="match status" value="1"/>
</dbReference>
<feature type="domain" description="Acyl-CoA dehydrogenase/oxidase N-terminal" evidence="2">
    <location>
        <begin position="84"/>
        <end position="174"/>
    </location>
</feature>
<reference evidence="4 5" key="1">
    <citation type="submission" date="2023-08" db="EMBL/GenBank/DDBJ databases">
        <title>Alcaligenaceae gen. nov., a novel taxon isolated from the sludge of Yixing Pesticide Factory.</title>
        <authorList>
            <person name="Ruan L."/>
        </authorList>
    </citation>
    <scope>NUCLEOTIDE SEQUENCE [LARGE SCALE GENOMIC DNA]</scope>
    <source>
        <strain evidence="4 5">LG-2</strain>
    </source>
</reference>
<proteinExistence type="predicted"/>
<dbReference type="RefSeq" id="WP_347286582.1">
    <property type="nucleotide sequence ID" value="NZ_JAUZQE010000007.1"/>
</dbReference>
<keyword evidence="5" id="KW-1185">Reference proteome</keyword>
<dbReference type="InterPro" id="IPR009100">
    <property type="entry name" value="AcylCoA_DH/oxidase_NM_dom_sf"/>
</dbReference>
<dbReference type="EC" id="1.3.8.7" evidence="1"/>
<dbReference type="Gene3D" id="1.20.140.10">
    <property type="entry name" value="Butyryl-CoA Dehydrogenase, subunit A, domain 3"/>
    <property type="match status" value="1"/>
</dbReference>
<dbReference type="EMBL" id="JAUZQE010000007">
    <property type="protein sequence ID" value="MDR4125293.1"/>
    <property type="molecule type" value="Genomic_DNA"/>
</dbReference>
<sequence length="730" mass="77858">MDWRAWRRRWLTEPLYRRARNSVTPFSSLQRQVLASGDIWWEAHLLSGRPDWNALTYVRPAALTAGETSFLDGPVAALCAALEQARNHDARPEPATCWPLLVEHRFEAMAVPAAHGGYGLSAWAQSEVLKRVALRSISTAYLLAARFVFGPARLLSLAGSEEQCAAWLPQLASGHTHAAIASFAVENDIAPIQATGVVLSEPGSGEATLRLNWSGARHAPGPRPDLIVLPFRLHDPDGVLGPAGERGVCVALVDTSTTGVVYHSPNDDRKGDAPGGVPAGEPWRGGIFDGRDVVLPVSALLGGSEAIDAALPALLAAQSMAKAIAVPALASAAVSLAAHASSAVVRLRGEGSGCEMLGARSRLGRLAANAYRVEAGRRFLCAAIDLGYKPVIAAAVLDVGIFEAVRHAMGDSMDLLGSAGTTPALSEWQSCLHELLPALFGLEALAPQARNTAALALGVGRVHPFLYREVDALELSDTEAGCKAFDRLVWRHAGVAAARLLWAGFHAWTLGRSSGTPRLVGAVAPYYRRVNRYAAALAWMVEVLMPGVRPVHAHSEPGLERLLRALAELTSLCAVLKRWNDEGRHEADLPLVRWCAAESFQSVERLLQGMLENLHPALAGAVQKGLLLPPGLRAAAPDDAVTTACADLLLCPSDTRERLVGTVWASHGLQHLGALEKAYECVVNVHDLREQIRQAGLQDWRDAHVRGGLTDAQAEALEAAENAVIVALRG</sequence>
<protein>
    <recommendedName>
        <fullName evidence="1">medium-chain acyl-CoA dehydrogenase</fullName>
        <ecNumber evidence="1">1.3.8.7</ecNumber>
    </recommendedName>
</protein>
<dbReference type="InterPro" id="IPR037069">
    <property type="entry name" value="AcylCoA_DH/ox_N_sf"/>
</dbReference>
<evidence type="ECO:0000259" key="2">
    <source>
        <dbReference type="Pfam" id="PF02771"/>
    </source>
</evidence>
<dbReference type="Gene3D" id="1.10.540.10">
    <property type="entry name" value="Acyl-CoA dehydrogenase/oxidase, N-terminal domain"/>
    <property type="match status" value="1"/>
</dbReference>
<dbReference type="InterPro" id="IPR046373">
    <property type="entry name" value="Acyl-CoA_Oxase/DH_mid-dom_sf"/>
</dbReference>
<evidence type="ECO:0000313" key="4">
    <source>
        <dbReference type="EMBL" id="MDR4125293.1"/>
    </source>
</evidence>
<gene>
    <name evidence="4" type="ORF">Q8947_04755</name>
</gene>
<dbReference type="InterPro" id="IPR015396">
    <property type="entry name" value="FadE_C"/>
</dbReference>
<dbReference type="SUPFAM" id="SSF56645">
    <property type="entry name" value="Acyl-CoA dehydrogenase NM domain-like"/>
    <property type="match status" value="1"/>
</dbReference>
<dbReference type="Gene3D" id="2.40.110.10">
    <property type="entry name" value="Butyryl-CoA Dehydrogenase, subunit A, domain 2"/>
    <property type="match status" value="1"/>
</dbReference>
<evidence type="ECO:0000259" key="3">
    <source>
        <dbReference type="Pfam" id="PF09317"/>
    </source>
</evidence>
<accession>A0ABU1D4E3</accession>
<dbReference type="Proteomes" id="UP001232156">
    <property type="component" value="Unassembled WGS sequence"/>
</dbReference>
<name>A0ABU1D4E3_9BURK</name>
<evidence type="ECO:0000313" key="5">
    <source>
        <dbReference type="Proteomes" id="UP001232156"/>
    </source>
</evidence>
<organism evidence="4 5">
    <name type="scientific">Yanghanlia caeni</name>
    <dbReference type="NCBI Taxonomy" id="3064283"/>
    <lineage>
        <taxon>Bacteria</taxon>
        <taxon>Pseudomonadati</taxon>
        <taxon>Pseudomonadota</taxon>
        <taxon>Betaproteobacteria</taxon>
        <taxon>Burkholderiales</taxon>
        <taxon>Alcaligenaceae</taxon>
        <taxon>Yanghanlia</taxon>
    </lineage>
</organism>
<comment type="caution">
    <text evidence="4">The sequence shown here is derived from an EMBL/GenBank/DDBJ whole genome shotgun (WGS) entry which is preliminary data.</text>
</comment>